<dbReference type="InterPro" id="IPR050106">
    <property type="entry name" value="HistidinolP_aminotransfase"/>
</dbReference>
<evidence type="ECO:0000256" key="3">
    <source>
        <dbReference type="ARBA" id="ARBA00007970"/>
    </source>
</evidence>
<dbReference type="EMBL" id="STFG01000005">
    <property type="protein sequence ID" value="THU02807.1"/>
    <property type="molecule type" value="Genomic_DNA"/>
</dbReference>
<evidence type="ECO:0000256" key="6">
    <source>
        <dbReference type="ARBA" id="ARBA00022679"/>
    </source>
</evidence>
<comment type="caution">
    <text evidence="11">The sequence shown here is derived from an EMBL/GenBank/DDBJ whole genome shotgun (WGS) entry which is preliminary data.</text>
</comment>
<feature type="domain" description="Aminotransferase class I/classII large" evidence="10">
    <location>
        <begin position="24"/>
        <end position="354"/>
    </location>
</feature>
<dbReference type="GO" id="GO:0030170">
    <property type="term" value="F:pyridoxal phosphate binding"/>
    <property type="evidence" value="ECO:0007669"/>
    <property type="project" value="InterPro"/>
</dbReference>
<dbReference type="Gene3D" id="3.90.1150.10">
    <property type="entry name" value="Aspartate Aminotransferase, domain 1"/>
    <property type="match status" value="1"/>
</dbReference>
<keyword evidence="5 9" id="KW-0032">Aminotransferase</keyword>
<dbReference type="PANTHER" id="PTHR43643:SF3">
    <property type="entry name" value="HISTIDINOL-PHOSPHATE AMINOTRANSFERASE"/>
    <property type="match status" value="1"/>
</dbReference>
<dbReference type="Gene3D" id="3.40.640.10">
    <property type="entry name" value="Type I PLP-dependent aspartate aminotransferase-like (Major domain)"/>
    <property type="match status" value="1"/>
</dbReference>
<comment type="subunit">
    <text evidence="4 9">Homodimer.</text>
</comment>
<dbReference type="AlphaFoldDB" id="A0A4S8F6V3"/>
<dbReference type="NCBIfam" id="TIGR01141">
    <property type="entry name" value="hisC"/>
    <property type="match status" value="1"/>
</dbReference>
<gene>
    <name evidence="9" type="primary">hisC</name>
    <name evidence="11" type="ORF">E9531_06820</name>
</gene>
<dbReference type="OrthoDB" id="9809616at2"/>
<dbReference type="EC" id="2.6.1.9" evidence="9"/>
<name>A0A4S8F6V3_9BURK</name>
<keyword evidence="9" id="KW-0028">Amino-acid biosynthesis</keyword>
<evidence type="ECO:0000313" key="11">
    <source>
        <dbReference type="EMBL" id="THU02807.1"/>
    </source>
</evidence>
<dbReference type="InterPro" id="IPR005861">
    <property type="entry name" value="HisP_aminotrans"/>
</dbReference>
<dbReference type="InterPro" id="IPR015422">
    <property type="entry name" value="PyrdxlP-dep_Trfase_small"/>
</dbReference>
<evidence type="ECO:0000256" key="2">
    <source>
        <dbReference type="ARBA" id="ARBA00005011"/>
    </source>
</evidence>
<keyword evidence="6 9" id="KW-0808">Transferase</keyword>
<dbReference type="UniPathway" id="UPA00031">
    <property type="reaction ID" value="UER00012"/>
</dbReference>
<protein>
    <recommendedName>
        <fullName evidence="9">Histidinol-phosphate aminotransferase</fullName>
        <ecNumber evidence="9">2.6.1.9</ecNumber>
    </recommendedName>
    <alternativeName>
        <fullName evidence="9">Imidazole acetol-phosphate transaminase</fullName>
    </alternativeName>
</protein>
<dbReference type="PROSITE" id="PS00599">
    <property type="entry name" value="AA_TRANSFER_CLASS_2"/>
    <property type="match status" value="1"/>
</dbReference>
<dbReference type="Proteomes" id="UP000308917">
    <property type="component" value="Unassembled WGS sequence"/>
</dbReference>
<dbReference type="GO" id="GO:0000105">
    <property type="term" value="P:L-histidine biosynthetic process"/>
    <property type="evidence" value="ECO:0007669"/>
    <property type="project" value="UniProtKB-UniRule"/>
</dbReference>
<sequence>MNYWSDGLDLLDPYVPGEQPRVNNLIKLNTNENPYGPSPRVIEAAAQAAQQGLERYPDPLSMALRETVATHHSAAGLNSGHIFVGNGSDEVLAHAFRAFFVRGALPLVMPDISYSFYKVYCSLFGIETKQVPLRKDWSIAIEDYLAIDPAQCAGVVIANPNAPTGMALPLADIERLLQHFSQQVVLVDEAYVDFGAESAVSLVQRYSNLLVVHTLSKAWALAGLRVGVAFAQAGLVDGLTRVKDSFNSYPLGRMAQAGAKAAFEDFAYYQGTLAQVVQTREHLVAQLALRGFEVLPSKANFIFARHPAHSGAALMAGLRERNVLVRHFAKPRLENHLRITIGTDAQAQALLDALDAVLAKAA</sequence>
<dbReference type="InterPro" id="IPR001917">
    <property type="entry name" value="Aminotrans_II_pyridoxalP_BS"/>
</dbReference>
<accession>A0A4S8F6V3</accession>
<keyword evidence="7 9" id="KW-0663">Pyridoxal phosphate</keyword>
<dbReference type="CDD" id="cd00609">
    <property type="entry name" value="AAT_like"/>
    <property type="match status" value="1"/>
</dbReference>
<keyword evidence="9" id="KW-0368">Histidine biosynthesis</keyword>
<evidence type="ECO:0000256" key="1">
    <source>
        <dbReference type="ARBA" id="ARBA00001933"/>
    </source>
</evidence>
<comment type="catalytic activity">
    <reaction evidence="8 9">
        <text>L-histidinol phosphate + 2-oxoglutarate = 3-(imidazol-4-yl)-2-oxopropyl phosphate + L-glutamate</text>
        <dbReference type="Rhea" id="RHEA:23744"/>
        <dbReference type="ChEBI" id="CHEBI:16810"/>
        <dbReference type="ChEBI" id="CHEBI:29985"/>
        <dbReference type="ChEBI" id="CHEBI:57766"/>
        <dbReference type="ChEBI" id="CHEBI:57980"/>
        <dbReference type="EC" id="2.6.1.9"/>
    </reaction>
</comment>
<dbReference type="GO" id="GO:0004400">
    <property type="term" value="F:histidinol-phosphate transaminase activity"/>
    <property type="evidence" value="ECO:0007669"/>
    <property type="project" value="UniProtKB-UniRule"/>
</dbReference>
<dbReference type="InterPro" id="IPR004839">
    <property type="entry name" value="Aminotransferase_I/II_large"/>
</dbReference>
<keyword evidence="12" id="KW-1185">Reference proteome</keyword>
<dbReference type="HAMAP" id="MF_01023">
    <property type="entry name" value="HisC_aminotrans_2"/>
    <property type="match status" value="1"/>
</dbReference>
<proteinExistence type="inferred from homology"/>
<comment type="cofactor">
    <cofactor evidence="1 9">
        <name>pyridoxal 5'-phosphate</name>
        <dbReference type="ChEBI" id="CHEBI:597326"/>
    </cofactor>
</comment>
<dbReference type="InterPro" id="IPR015421">
    <property type="entry name" value="PyrdxlP-dep_Trfase_major"/>
</dbReference>
<dbReference type="SUPFAM" id="SSF53383">
    <property type="entry name" value="PLP-dependent transferases"/>
    <property type="match status" value="1"/>
</dbReference>
<evidence type="ECO:0000256" key="8">
    <source>
        <dbReference type="ARBA" id="ARBA00047481"/>
    </source>
</evidence>
<comment type="similarity">
    <text evidence="3 9">Belongs to the class-II pyridoxal-phosphate-dependent aminotransferase family. Histidinol-phosphate aminotransferase subfamily.</text>
</comment>
<organism evidence="11 12">
    <name type="scientific">Lampropedia puyangensis</name>
    <dbReference type="NCBI Taxonomy" id="1330072"/>
    <lineage>
        <taxon>Bacteria</taxon>
        <taxon>Pseudomonadati</taxon>
        <taxon>Pseudomonadota</taxon>
        <taxon>Betaproteobacteria</taxon>
        <taxon>Burkholderiales</taxon>
        <taxon>Comamonadaceae</taxon>
        <taxon>Lampropedia</taxon>
    </lineage>
</organism>
<feature type="modified residue" description="N6-(pyridoxal phosphate)lysine" evidence="9">
    <location>
        <position position="217"/>
    </location>
</feature>
<dbReference type="InterPro" id="IPR015424">
    <property type="entry name" value="PyrdxlP-dep_Trfase"/>
</dbReference>
<dbReference type="PANTHER" id="PTHR43643">
    <property type="entry name" value="HISTIDINOL-PHOSPHATE AMINOTRANSFERASE 2"/>
    <property type="match status" value="1"/>
</dbReference>
<dbReference type="Pfam" id="PF00155">
    <property type="entry name" value="Aminotran_1_2"/>
    <property type="match status" value="1"/>
</dbReference>
<comment type="pathway">
    <text evidence="2 9">Amino-acid biosynthesis; L-histidine biosynthesis; L-histidine from 5-phospho-alpha-D-ribose 1-diphosphate: step 7/9.</text>
</comment>
<evidence type="ECO:0000256" key="7">
    <source>
        <dbReference type="ARBA" id="ARBA00022898"/>
    </source>
</evidence>
<evidence type="ECO:0000256" key="5">
    <source>
        <dbReference type="ARBA" id="ARBA00022576"/>
    </source>
</evidence>
<evidence type="ECO:0000313" key="12">
    <source>
        <dbReference type="Proteomes" id="UP000308917"/>
    </source>
</evidence>
<evidence type="ECO:0000259" key="10">
    <source>
        <dbReference type="Pfam" id="PF00155"/>
    </source>
</evidence>
<evidence type="ECO:0000256" key="4">
    <source>
        <dbReference type="ARBA" id="ARBA00011738"/>
    </source>
</evidence>
<reference evidence="11 12" key="1">
    <citation type="journal article" date="2015" name="Antonie Van Leeuwenhoek">
        <title>Lampropedia puyangensis sp. nov., isolated from symptomatic bark of Populus ? euramericana canker and emended description of Lampropedia hyalina (Ehrenberg 1832) Lee et al. 2004.</title>
        <authorList>
            <person name="Li Y."/>
            <person name="Wang T."/>
            <person name="Piao C.G."/>
            <person name="Wang L.F."/>
            <person name="Tian G.Z."/>
            <person name="Zhu T.H."/>
            <person name="Guo M.W."/>
        </authorList>
    </citation>
    <scope>NUCLEOTIDE SEQUENCE [LARGE SCALE GENOMIC DNA]</scope>
    <source>
        <strain evidence="11 12">2-bin</strain>
    </source>
</reference>
<evidence type="ECO:0000256" key="9">
    <source>
        <dbReference type="HAMAP-Rule" id="MF_01023"/>
    </source>
</evidence>
<dbReference type="RefSeq" id="WP_136573007.1">
    <property type="nucleotide sequence ID" value="NZ_STFG01000005.1"/>
</dbReference>